<dbReference type="InterPro" id="IPR017853">
    <property type="entry name" value="GH"/>
</dbReference>
<feature type="signal peptide" evidence="4">
    <location>
        <begin position="1"/>
        <end position="22"/>
    </location>
</feature>
<dbReference type="GO" id="GO:0016798">
    <property type="term" value="F:hydrolase activity, acting on glycosyl bonds"/>
    <property type="evidence" value="ECO:0007669"/>
    <property type="project" value="UniProtKB-KW"/>
</dbReference>
<keyword evidence="2" id="KW-0326">Glycosidase</keyword>
<proteinExistence type="predicted"/>
<sequence>MEIRRIIISLGISLMLTPVALSVNVAYEIKGCPCDPVYCRVHKFSYKDEIVVVAEGKTDHSKWLWNEISTVIAMESVPESEAKNLMCTAHQNHANFAFVREVPMTTNTSDPILTDWLKETADMEKMFYADYIALDLLKLLGQCKADSSHVQEVLSLLTFMITNYFTPPGAELLCIVPYKPPCYDGDCSLSQYMAKHCAAFITSPESFTTCDTNPNCIAKATIPMTSLVFGVEEYIDHGLTPDKLLIGIPWHGYDYTCINYTTNKKTGSTEQLTCYFDEINTSKTCNMTLRKKLSLAEIKSNYPEQYKNSKSHHYHPIYRSDYINVQKEGQQHQIWYEGHDSLLDKYMYIRSMEFKGMVIWTADDLSAKGIDDGTEWNWILHSLFSKGEIQEKSRDMAGIVAGISVGCFVLGSFLGFAFGCAVMRKRMHKKGLRLPFQRDDEETDFHDDDNTL</sequence>
<feature type="transmembrane region" description="Helical" evidence="3">
    <location>
        <begin position="396"/>
        <end position="423"/>
    </location>
</feature>
<keyword evidence="3" id="KW-0472">Membrane</keyword>
<keyword evidence="1" id="KW-0378">Hydrolase</keyword>
<evidence type="ECO:0000313" key="7">
    <source>
        <dbReference type="RefSeq" id="XP_022345189.1"/>
    </source>
</evidence>
<evidence type="ECO:0000256" key="1">
    <source>
        <dbReference type="ARBA" id="ARBA00022801"/>
    </source>
</evidence>
<dbReference type="SUPFAM" id="SSF51445">
    <property type="entry name" value="(Trans)glycosidases"/>
    <property type="match status" value="1"/>
</dbReference>
<reference evidence="6" key="1">
    <citation type="submission" date="2024-06" db="UniProtKB">
        <authorList>
            <consortium name="RefSeq"/>
        </authorList>
    </citation>
    <scope>NUCLEOTIDE SEQUENCE [LARGE SCALE GENOMIC DNA]</scope>
</reference>
<reference evidence="7" key="2">
    <citation type="submission" date="2025-08" db="UniProtKB">
        <authorList>
            <consortium name="RefSeq"/>
        </authorList>
    </citation>
    <scope>IDENTIFICATION</scope>
    <source>
        <tissue evidence="7">Whole sample</tissue>
    </source>
</reference>
<dbReference type="AlphaFoldDB" id="A0A8B8EYV6"/>
<dbReference type="OrthoDB" id="73875at2759"/>
<keyword evidence="3" id="KW-0812">Transmembrane</keyword>
<dbReference type="InterPro" id="IPR029070">
    <property type="entry name" value="Chitinase_insertion_sf"/>
</dbReference>
<accession>A0A8B8EYV6</accession>
<evidence type="ECO:0000256" key="2">
    <source>
        <dbReference type="ARBA" id="ARBA00023295"/>
    </source>
</evidence>
<evidence type="ECO:0000256" key="3">
    <source>
        <dbReference type="SAM" id="Phobius"/>
    </source>
</evidence>
<keyword evidence="6" id="KW-1185">Reference proteome</keyword>
<dbReference type="PANTHER" id="PTHR46290">
    <property type="entry name" value="DI-N-ACETYLCHITOBIASE"/>
    <property type="match status" value="1"/>
</dbReference>
<evidence type="ECO:0000256" key="4">
    <source>
        <dbReference type="SAM" id="SignalP"/>
    </source>
</evidence>
<dbReference type="PANTHER" id="PTHR46290:SF1">
    <property type="entry name" value="DI-N-ACETYLCHITOBIASE"/>
    <property type="match status" value="1"/>
</dbReference>
<name>A0A8B8EYV6_CRAVI</name>
<dbReference type="InterPro" id="IPR001223">
    <property type="entry name" value="Glyco_hydro18_cat"/>
</dbReference>
<organism evidence="6 7">
    <name type="scientific">Crassostrea virginica</name>
    <name type="common">Eastern oyster</name>
    <dbReference type="NCBI Taxonomy" id="6565"/>
    <lineage>
        <taxon>Eukaryota</taxon>
        <taxon>Metazoa</taxon>
        <taxon>Spiralia</taxon>
        <taxon>Lophotrochozoa</taxon>
        <taxon>Mollusca</taxon>
        <taxon>Bivalvia</taxon>
        <taxon>Autobranchia</taxon>
        <taxon>Pteriomorphia</taxon>
        <taxon>Ostreida</taxon>
        <taxon>Ostreoidea</taxon>
        <taxon>Ostreidae</taxon>
        <taxon>Crassostrea</taxon>
    </lineage>
</organism>
<dbReference type="Gene3D" id="3.10.50.10">
    <property type="match status" value="1"/>
</dbReference>
<keyword evidence="3" id="KW-1133">Transmembrane helix</keyword>
<dbReference type="Gene3D" id="3.20.20.80">
    <property type="entry name" value="Glycosidases"/>
    <property type="match status" value="1"/>
</dbReference>
<dbReference type="Proteomes" id="UP000694844">
    <property type="component" value="Chromosome 1"/>
</dbReference>
<dbReference type="Pfam" id="PF00704">
    <property type="entry name" value="Glyco_hydro_18"/>
    <property type="match status" value="1"/>
</dbReference>
<dbReference type="KEGG" id="cvn:111137818"/>
<protein>
    <submittedName>
        <fullName evidence="7">Di-N-acetylchitobiase-like isoform X1</fullName>
    </submittedName>
</protein>
<gene>
    <name evidence="7" type="primary">LOC111137818</name>
</gene>
<feature type="domain" description="GH18" evidence="5">
    <location>
        <begin position="229"/>
        <end position="363"/>
    </location>
</feature>
<dbReference type="GeneID" id="111137818"/>
<keyword evidence="4" id="KW-0732">Signal</keyword>
<feature type="chain" id="PRO_5034943467" evidence="4">
    <location>
        <begin position="23"/>
        <end position="452"/>
    </location>
</feature>
<dbReference type="RefSeq" id="XP_022345189.1">
    <property type="nucleotide sequence ID" value="XM_022489481.1"/>
</dbReference>
<evidence type="ECO:0000313" key="6">
    <source>
        <dbReference type="Proteomes" id="UP000694844"/>
    </source>
</evidence>
<dbReference type="InterPro" id="IPR051887">
    <property type="entry name" value="GH18_Domain-Containing"/>
</dbReference>
<evidence type="ECO:0000259" key="5">
    <source>
        <dbReference type="Pfam" id="PF00704"/>
    </source>
</evidence>
<dbReference type="GO" id="GO:0009313">
    <property type="term" value="P:oligosaccharide catabolic process"/>
    <property type="evidence" value="ECO:0007669"/>
    <property type="project" value="TreeGrafter"/>
</dbReference>